<sequence length="376" mass="40777">MATQWLAEKRERYCGTSKVSTSSKTESGLTYETYTLPDDFDKTSDGGKWRKYGEKLIDLGKRKDGTRIFSYRCYFRCSEQGTQCPLRKTCQMLEGEIVETKYNGFFHVHTSPETGLRNVMIEVDGIVPVPSVSDDREPPGPAPVPTDRKEAGDADVRAEAKAEAPPTSPLPPSLSLMADVAPSPPPPPRPPRDPRDEEARRVEAVSGAFASLGAYPKIERKPLMAAGGQQSNIWAAVAMGTLRRHSLRRRTSAGAEVVELEGSPLEDFVAGAAKVDVSRERAKAMSPASRRSTLASKGVPGLTGCARCRWSRNGCLGCNEEKKMAHAAKKQRQASAVLQSLSIMPGGPEDVTMVGGEEGSMLSLMANNMYEQAGLK</sequence>
<dbReference type="GO" id="GO:0003700">
    <property type="term" value="F:DNA-binding transcription factor activity"/>
    <property type="evidence" value="ECO:0007669"/>
    <property type="project" value="InterPro"/>
</dbReference>
<name>A0AAX4NZD9_9CHLO</name>
<keyword evidence="4" id="KW-0804">Transcription</keyword>
<organism evidence="8 9">
    <name type="scientific">Chloropicon roscoffensis</name>
    <dbReference type="NCBI Taxonomy" id="1461544"/>
    <lineage>
        <taxon>Eukaryota</taxon>
        <taxon>Viridiplantae</taxon>
        <taxon>Chlorophyta</taxon>
        <taxon>Chloropicophyceae</taxon>
        <taxon>Chloropicales</taxon>
        <taxon>Chloropicaceae</taxon>
        <taxon>Chloropicon</taxon>
    </lineage>
</organism>
<dbReference type="GO" id="GO:0005634">
    <property type="term" value="C:nucleus"/>
    <property type="evidence" value="ECO:0007669"/>
    <property type="project" value="UniProtKB-SubCell"/>
</dbReference>
<feature type="domain" description="WRKY" evidence="7">
    <location>
        <begin position="43"/>
        <end position="111"/>
    </location>
</feature>
<evidence type="ECO:0000256" key="1">
    <source>
        <dbReference type="ARBA" id="ARBA00004123"/>
    </source>
</evidence>
<dbReference type="Pfam" id="PF03106">
    <property type="entry name" value="WRKY"/>
    <property type="match status" value="1"/>
</dbReference>
<evidence type="ECO:0000256" key="4">
    <source>
        <dbReference type="ARBA" id="ARBA00023163"/>
    </source>
</evidence>
<dbReference type="InterPro" id="IPR036576">
    <property type="entry name" value="WRKY_dom_sf"/>
</dbReference>
<proteinExistence type="predicted"/>
<comment type="subcellular location">
    <subcellularLocation>
        <location evidence="1">Nucleus</location>
    </subcellularLocation>
</comment>
<keyword evidence="3" id="KW-0238">DNA-binding</keyword>
<dbReference type="InterPro" id="IPR003657">
    <property type="entry name" value="WRKY_dom"/>
</dbReference>
<dbReference type="SMART" id="SM00774">
    <property type="entry name" value="WRKY"/>
    <property type="match status" value="1"/>
</dbReference>
<evidence type="ECO:0000313" key="8">
    <source>
        <dbReference type="EMBL" id="WZN59322.1"/>
    </source>
</evidence>
<dbReference type="GO" id="GO:0043565">
    <property type="term" value="F:sequence-specific DNA binding"/>
    <property type="evidence" value="ECO:0007669"/>
    <property type="project" value="InterPro"/>
</dbReference>
<keyword evidence="2" id="KW-0805">Transcription regulation</keyword>
<evidence type="ECO:0000256" key="6">
    <source>
        <dbReference type="SAM" id="MobiDB-lite"/>
    </source>
</evidence>
<evidence type="ECO:0000313" key="9">
    <source>
        <dbReference type="Proteomes" id="UP001472866"/>
    </source>
</evidence>
<evidence type="ECO:0000259" key="7">
    <source>
        <dbReference type="SMART" id="SM00774"/>
    </source>
</evidence>
<feature type="compositionally biased region" description="Basic and acidic residues" evidence="6">
    <location>
        <begin position="146"/>
        <end position="162"/>
    </location>
</feature>
<dbReference type="AlphaFoldDB" id="A0AAX4NZD9"/>
<dbReference type="EMBL" id="CP151501">
    <property type="protein sequence ID" value="WZN59322.1"/>
    <property type="molecule type" value="Genomic_DNA"/>
</dbReference>
<keyword evidence="5" id="KW-0539">Nucleus</keyword>
<evidence type="ECO:0000256" key="5">
    <source>
        <dbReference type="ARBA" id="ARBA00023242"/>
    </source>
</evidence>
<evidence type="ECO:0000256" key="2">
    <source>
        <dbReference type="ARBA" id="ARBA00023015"/>
    </source>
</evidence>
<feature type="compositionally biased region" description="Basic and acidic residues" evidence="6">
    <location>
        <begin position="190"/>
        <end position="201"/>
    </location>
</feature>
<dbReference type="SUPFAM" id="SSF118290">
    <property type="entry name" value="WRKY DNA-binding domain"/>
    <property type="match status" value="1"/>
</dbReference>
<evidence type="ECO:0000256" key="3">
    <source>
        <dbReference type="ARBA" id="ARBA00023125"/>
    </source>
</evidence>
<dbReference type="Gene3D" id="2.20.25.80">
    <property type="entry name" value="WRKY domain"/>
    <property type="match status" value="1"/>
</dbReference>
<dbReference type="Proteomes" id="UP001472866">
    <property type="component" value="Chromosome 01"/>
</dbReference>
<keyword evidence="9" id="KW-1185">Reference proteome</keyword>
<reference evidence="8 9" key="1">
    <citation type="submission" date="2024-03" db="EMBL/GenBank/DDBJ databases">
        <title>Complete genome sequence of the green alga Chloropicon roscoffensis RCC1871.</title>
        <authorList>
            <person name="Lemieux C."/>
            <person name="Pombert J.-F."/>
            <person name="Otis C."/>
            <person name="Turmel M."/>
        </authorList>
    </citation>
    <scope>NUCLEOTIDE SEQUENCE [LARGE SCALE GENOMIC DNA]</scope>
    <source>
        <strain evidence="8 9">RCC1871</strain>
    </source>
</reference>
<gene>
    <name evidence="8" type="ORF">HKI87_01g08480</name>
</gene>
<accession>A0AAX4NZD9</accession>
<protein>
    <submittedName>
        <fullName evidence="8">WRKY domain-containing protein</fullName>
    </submittedName>
</protein>
<feature type="region of interest" description="Disordered" evidence="6">
    <location>
        <begin position="129"/>
        <end position="201"/>
    </location>
</feature>